<dbReference type="InterPro" id="IPR050744">
    <property type="entry name" value="AI-2_Isomerase_LsrG"/>
</dbReference>
<dbReference type="PROSITE" id="PS51725">
    <property type="entry name" value="ABM"/>
    <property type="match status" value="1"/>
</dbReference>
<dbReference type="PANTHER" id="PTHR33336">
    <property type="entry name" value="QUINOL MONOOXYGENASE YGIN-RELATED"/>
    <property type="match status" value="1"/>
</dbReference>
<evidence type="ECO:0000313" key="3">
    <source>
        <dbReference type="Proteomes" id="UP000197596"/>
    </source>
</evidence>
<sequence>MSAAAITVVARWQPAPDALGEVLELCAQMRRQSLEEPGCLGYEAYQSLDEPRSVLLVERYRDEAALEAHKQSAHYRALVVERVLPLLAERKVDILRAHAPL</sequence>
<keyword evidence="2" id="KW-0503">Monooxygenase</keyword>
<comment type="caution">
    <text evidence="2">The sequence shown here is derived from an EMBL/GenBank/DDBJ whole genome shotgun (WGS) entry which is preliminary data.</text>
</comment>
<dbReference type="InterPro" id="IPR011008">
    <property type="entry name" value="Dimeric_a/b-barrel"/>
</dbReference>
<dbReference type="PANTHER" id="PTHR33336:SF3">
    <property type="entry name" value="ABM DOMAIN-CONTAINING PROTEIN"/>
    <property type="match status" value="1"/>
</dbReference>
<accession>A0A246WR68</accession>
<dbReference type="SUPFAM" id="SSF54909">
    <property type="entry name" value="Dimeric alpha+beta barrel"/>
    <property type="match status" value="1"/>
</dbReference>
<protein>
    <submittedName>
        <fullName evidence="2">Antibiotic biosynthesis monooxygenase</fullName>
    </submittedName>
</protein>
<dbReference type="Pfam" id="PF03992">
    <property type="entry name" value="ABM"/>
    <property type="match status" value="1"/>
</dbReference>
<dbReference type="Gene3D" id="3.30.70.100">
    <property type="match status" value="1"/>
</dbReference>
<proteinExistence type="predicted"/>
<dbReference type="RefSeq" id="WP_088751363.1">
    <property type="nucleotide sequence ID" value="NZ_NJGU01000006.1"/>
</dbReference>
<keyword evidence="2" id="KW-0560">Oxidoreductase</keyword>
<organism evidence="2 3">
    <name type="scientific">Herbaspirillum robiniae</name>
    <dbReference type="NCBI Taxonomy" id="2014887"/>
    <lineage>
        <taxon>Bacteria</taxon>
        <taxon>Pseudomonadati</taxon>
        <taxon>Pseudomonadota</taxon>
        <taxon>Betaproteobacteria</taxon>
        <taxon>Burkholderiales</taxon>
        <taxon>Oxalobacteraceae</taxon>
        <taxon>Herbaspirillum</taxon>
    </lineage>
</organism>
<dbReference type="GO" id="GO:0005829">
    <property type="term" value="C:cytosol"/>
    <property type="evidence" value="ECO:0007669"/>
    <property type="project" value="TreeGrafter"/>
</dbReference>
<name>A0A246WR68_9BURK</name>
<dbReference type="InterPro" id="IPR007138">
    <property type="entry name" value="ABM_dom"/>
</dbReference>
<reference evidence="2 3" key="1">
    <citation type="submission" date="2017-06" db="EMBL/GenBank/DDBJ databases">
        <title>Herbaspirillum phytohormonus sp. nov., isolated from the root nodule of Robinia pseudoacacia in lead-zinc mine.</title>
        <authorList>
            <person name="Fan M."/>
            <person name="Lin Y."/>
        </authorList>
    </citation>
    <scope>NUCLEOTIDE SEQUENCE [LARGE SCALE GENOMIC DNA]</scope>
    <source>
        <strain evidence="2 3">HZ10</strain>
    </source>
</reference>
<dbReference type="AlphaFoldDB" id="A0A246WR68"/>
<evidence type="ECO:0000313" key="2">
    <source>
        <dbReference type="EMBL" id="OWY28906.1"/>
    </source>
</evidence>
<evidence type="ECO:0000259" key="1">
    <source>
        <dbReference type="PROSITE" id="PS51725"/>
    </source>
</evidence>
<gene>
    <name evidence="2" type="ORF">CEJ42_13145</name>
</gene>
<dbReference type="EMBL" id="NJGU01000006">
    <property type="protein sequence ID" value="OWY28906.1"/>
    <property type="molecule type" value="Genomic_DNA"/>
</dbReference>
<dbReference type="Proteomes" id="UP000197596">
    <property type="component" value="Unassembled WGS sequence"/>
</dbReference>
<feature type="domain" description="ABM" evidence="1">
    <location>
        <begin position="6"/>
        <end position="95"/>
    </location>
</feature>
<dbReference type="GO" id="GO:0004497">
    <property type="term" value="F:monooxygenase activity"/>
    <property type="evidence" value="ECO:0007669"/>
    <property type="project" value="UniProtKB-KW"/>
</dbReference>